<dbReference type="AlphaFoldDB" id="M4BF48"/>
<evidence type="ECO:0000313" key="3">
    <source>
        <dbReference type="Proteomes" id="UP000011713"/>
    </source>
</evidence>
<reference evidence="3" key="1">
    <citation type="journal article" date="2010" name="Science">
        <title>Signatures of adaptation to obligate biotrophy in the Hyaloperonospora arabidopsidis genome.</title>
        <authorList>
            <person name="Baxter L."/>
            <person name="Tripathy S."/>
            <person name="Ishaque N."/>
            <person name="Boot N."/>
            <person name="Cabral A."/>
            <person name="Kemen E."/>
            <person name="Thines M."/>
            <person name="Ah-Fong A."/>
            <person name="Anderson R."/>
            <person name="Badejoko W."/>
            <person name="Bittner-Eddy P."/>
            <person name="Boore J.L."/>
            <person name="Chibucos M.C."/>
            <person name="Coates M."/>
            <person name="Dehal P."/>
            <person name="Delehaunty K."/>
            <person name="Dong S."/>
            <person name="Downton P."/>
            <person name="Dumas B."/>
            <person name="Fabro G."/>
            <person name="Fronick C."/>
            <person name="Fuerstenberg S.I."/>
            <person name="Fulton L."/>
            <person name="Gaulin E."/>
            <person name="Govers F."/>
            <person name="Hughes L."/>
            <person name="Humphray S."/>
            <person name="Jiang R.H."/>
            <person name="Judelson H."/>
            <person name="Kamoun S."/>
            <person name="Kyung K."/>
            <person name="Meijer H."/>
            <person name="Minx P."/>
            <person name="Morris P."/>
            <person name="Nelson J."/>
            <person name="Phuntumart V."/>
            <person name="Qutob D."/>
            <person name="Rehmany A."/>
            <person name="Rougon-Cardoso A."/>
            <person name="Ryden P."/>
            <person name="Torto-Alalibo T."/>
            <person name="Studholme D."/>
            <person name="Wang Y."/>
            <person name="Win J."/>
            <person name="Wood J."/>
            <person name="Clifton S.W."/>
            <person name="Rogers J."/>
            <person name="Van den Ackerveken G."/>
            <person name="Jones J.D."/>
            <person name="McDowell J.M."/>
            <person name="Beynon J."/>
            <person name="Tyler B.M."/>
        </authorList>
    </citation>
    <scope>NUCLEOTIDE SEQUENCE [LARGE SCALE GENOMIC DNA]</scope>
    <source>
        <strain evidence="3">Emoy2</strain>
    </source>
</reference>
<feature type="region of interest" description="Disordered" evidence="1">
    <location>
        <begin position="96"/>
        <end position="116"/>
    </location>
</feature>
<proteinExistence type="predicted"/>
<dbReference type="VEuPathDB" id="FungiDB:HpaG804917"/>
<organism evidence="2 3">
    <name type="scientific">Hyaloperonospora arabidopsidis (strain Emoy2)</name>
    <name type="common">Downy mildew agent</name>
    <name type="synonym">Peronospora arabidopsidis</name>
    <dbReference type="NCBI Taxonomy" id="559515"/>
    <lineage>
        <taxon>Eukaryota</taxon>
        <taxon>Sar</taxon>
        <taxon>Stramenopiles</taxon>
        <taxon>Oomycota</taxon>
        <taxon>Peronosporomycetes</taxon>
        <taxon>Peronosporales</taxon>
        <taxon>Peronosporaceae</taxon>
        <taxon>Hyaloperonospora</taxon>
    </lineage>
</organism>
<dbReference type="EnsemblProtists" id="HpaT804917">
    <property type="protein sequence ID" value="HpaP804917"/>
    <property type="gene ID" value="HpaG804917"/>
</dbReference>
<dbReference type="EMBL" id="JH598194">
    <property type="status" value="NOT_ANNOTATED_CDS"/>
    <property type="molecule type" value="Genomic_DNA"/>
</dbReference>
<dbReference type="InParanoid" id="M4BF48"/>
<name>M4BF48_HYAAE</name>
<sequence>MCLRHKVPSTLQCVTPLQVPSLGGTFNEPSEPIKDFYLSTSRPSIVSKKPTSRAFHLIATDNMGLKQIPHDAAHGSYDLTVVLANVFTSQFAASGNNDQATKTSKEPGDRPPYPELEVSCRGAQVKGERPSCRCVRYGRQRSVQTEREATTLTPRGERYGNSGCHPHLVPTILLQPSSYRPVAELDSRAPRSDLA</sequence>
<keyword evidence="3" id="KW-1185">Reference proteome</keyword>
<dbReference type="HOGENOM" id="CLU_1398754_0_0_1"/>
<accession>M4BF48</accession>
<protein>
    <submittedName>
        <fullName evidence="2">Uncharacterized protein</fullName>
    </submittedName>
</protein>
<dbReference type="Proteomes" id="UP000011713">
    <property type="component" value="Unassembled WGS sequence"/>
</dbReference>
<evidence type="ECO:0000256" key="1">
    <source>
        <dbReference type="SAM" id="MobiDB-lite"/>
    </source>
</evidence>
<reference evidence="2" key="2">
    <citation type="submission" date="2015-06" db="UniProtKB">
        <authorList>
            <consortium name="EnsemblProtists"/>
        </authorList>
    </citation>
    <scope>IDENTIFICATION</scope>
    <source>
        <strain evidence="2">Emoy2</strain>
    </source>
</reference>
<evidence type="ECO:0000313" key="2">
    <source>
        <dbReference type="EnsemblProtists" id="HpaP804917"/>
    </source>
</evidence>